<feature type="compositionally biased region" description="Polar residues" evidence="5">
    <location>
        <begin position="1112"/>
        <end position="1121"/>
    </location>
</feature>
<comment type="caution">
    <text evidence="7">The sequence shown here is derived from an EMBL/GenBank/DDBJ whole genome shotgun (WGS) entry which is preliminary data.</text>
</comment>
<feature type="compositionally biased region" description="Pro residues" evidence="5">
    <location>
        <begin position="1807"/>
        <end position="1820"/>
    </location>
</feature>
<feature type="compositionally biased region" description="Polar residues" evidence="5">
    <location>
        <begin position="584"/>
        <end position="613"/>
    </location>
</feature>
<feature type="compositionally biased region" description="Polar residues" evidence="5">
    <location>
        <begin position="737"/>
        <end position="750"/>
    </location>
</feature>
<feature type="domain" description="LIM zinc-binding" evidence="6">
    <location>
        <begin position="1346"/>
        <end position="1405"/>
    </location>
</feature>
<feature type="region of interest" description="Disordered" evidence="5">
    <location>
        <begin position="1652"/>
        <end position="1715"/>
    </location>
</feature>
<feature type="compositionally biased region" description="Basic residues" evidence="5">
    <location>
        <begin position="1652"/>
        <end position="1667"/>
    </location>
</feature>
<name>A0A9W8G744_9FUNG</name>
<feature type="region of interest" description="Disordered" evidence="5">
    <location>
        <begin position="70"/>
        <end position="92"/>
    </location>
</feature>
<feature type="compositionally biased region" description="Polar residues" evidence="5">
    <location>
        <begin position="1045"/>
        <end position="1054"/>
    </location>
</feature>
<dbReference type="InterPro" id="IPR001781">
    <property type="entry name" value="Znf_LIM"/>
</dbReference>
<feature type="region of interest" description="Disordered" evidence="5">
    <location>
        <begin position="1852"/>
        <end position="1877"/>
    </location>
</feature>
<dbReference type="Pfam" id="PF00412">
    <property type="entry name" value="LIM"/>
    <property type="match status" value="2"/>
</dbReference>
<dbReference type="Gene3D" id="2.10.110.10">
    <property type="entry name" value="Cysteine Rich Protein"/>
    <property type="match status" value="2"/>
</dbReference>
<dbReference type="OrthoDB" id="8062037at2759"/>
<keyword evidence="3 4" id="KW-0440">LIM domain</keyword>
<dbReference type="CDD" id="cd08368">
    <property type="entry name" value="LIM"/>
    <property type="match status" value="1"/>
</dbReference>
<feature type="region of interest" description="Disordered" evidence="5">
    <location>
        <begin position="732"/>
        <end position="778"/>
    </location>
</feature>
<feature type="region of interest" description="Disordered" evidence="5">
    <location>
        <begin position="314"/>
        <end position="336"/>
    </location>
</feature>
<protein>
    <submittedName>
        <fullName evidence="7">LIM domain-containing protein 2</fullName>
    </submittedName>
</protein>
<dbReference type="PROSITE" id="PS00478">
    <property type="entry name" value="LIM_DOMAIN_1"/>
    <property type="match status" value="1"/>
</dbReference>
<feature type="region of interest" description="Disordered" evidence="5">
    <location>
        <begin position="1287"/>
        <end position="1336"/>
    </location>
</feature>
<feature type="region of interest" description="Disordered" evidence="5">
    <location>
        <begin position="818"/>
        <end position="843"/>
    </location>
</feature>
<feature type="compositionally biased region" description="Polar residues" evidence="5">
    <location>
        <begin position="1215"/>
        <end position="1226"/>
    </location>
</feature>
<evidence type="ECO:0000313" key="8">
    <source>
        <dbReference type="Proteomes" id="UP001151518"/>
    </source>
</evidence>
<feature type="compositionally biased region" description="Acidic residues" evidence="5">
    <location>
        <begin position="826"/>
        <end position="836"/>
    </location>
</feature>
<feature type="compositionally biased region" description="Basic and acidic residues" evidence="5">
    <location>
        <begin position="1034"/>
        <end position="1043"/>
    </location>
</feature>
<feature type="compositionally biased region" description="Low complexity" evidence="5">
    <location>
        <begin position="1123"/>
        <end position="1156"/>
    </location>
</feature>
<feature type="compositionally biased region" description="Low complexity" evidence="5">
    <location>
        <begin position="1856"/>
        <end position="1872"/>
    </location>
</feature>
<feature type="compositionally biased region" description="Basic and acidic residues" evidence="5">
    <location>
        <begin position="135"/>
        <end position="144"/>
    </location>
</feature>
<feature type="region of interest" description="Disordered" evidence="5">
    <location>
        <begin position="871"/>
        <end position="1269"/>
    </location>
</feature>
<dbReference type="PROSITE" id="PS50023">
    <property type="entry name" value="LIM_DOMAIN_2"/>
    <property type="match status" value="2"/>
</dbReference>
<feature type="compositionally biased region" description="Polar residues" evidence="5">
    <location>
        <begin position="264"/>
        <end position="277"/>
    </location>
</feature>
<evidence type="ECO:0000313" key="7">
    <source>
        <dbReference type="EMBL" id="KAJ2676740.1"/>
    </source>
</evidence>
<evidence type="ECO:0000259" key="6">
    <source>
        <dbReference type="PROSITE" id="PS50023"/>
    </source>
</evidence>
<feature type="compositionally biased region" description="Acidic residues" evidence="5">
    <location>
        <begin position="548"/>
        <end position="558"/>
    </location>
</feature>
<feature type="compositionally biased region" description="Polar residues" evidence="5">
    <location>
        <begin position="673"/>
        <end position="686"/>
    </location>
</feature>
<organism evidence="7 8">
    <name type="scientific">Coemansia spiralis</name>
    <dbReference type="NCBI Taxonomy" id="417178"/>
    <lineage>
        <taxon>Eukaryota</taxon>
        <taxon>Fungi</taxon>
        <taxon>Fungi incertae sedis</taxon>
        <taxon>Zoopagomycota</taxon>
        <taxon>Kickxellomycotina</taxon>
        <taxon>Kickxellomycetes</taxon>
        <taxon>Kickxellales</taxon>
        <taxon>Kickxellaceae</taxon>
        <taxon>Coemansia</taxon>
    </lineage>
</organism>
<gene>
    <name evidence="7" type="primary">LIMD2</name>
    <name evidence="7" type="ORF">GGI25_003492</name>
</gene>
<feature type="compositionally biased region" description="Low complexity" evidence="5">
    <location>
        <begin position="1788"/>
        <end position="1806"/>
    </location>
</feature>
<dbReference type="GO" id="GO:0046872">
    <property type="term" value="F:metal ion binding"/>
    <property type="evidence" value="ECO:0007669"/>
    <property type="project" value="UniProtKB-KW"/>
</dbReference>
<dbReference type="SMART" id="SM00132">
    <property type="entry name" value="LIM"/>
    <property type="match status" value="2"/>
</dbReference>
<feature type="compositionally biased region" description="Polar residues" evidence="5">
    <location>
        <begin position="1196"/>
        <end position="1206"/>
    </location>
</feature>
<dbReference type="SUPFAM" id="SSF57716">
    <property type="entry name" value="Glucocorticoid receptor-like (DNA-binding domain)"/>
    <property type="match status" value="1"/>
</dbReference>
<evidence type="ECO:0000256" key="2">
    <source>
        <dbReference type="ARBA" id="ARBA00022833"/>
    </source>
</evidence>
<evidence type="ECO:0000256" key="1">
    <source>
        <dbReference type="ARBA" id="ARBA00022723"/>
    </source>
</evidence>
<dbReference type="EMBL" id="JANBTW010000038">
    <property type="protein sequence ID" value="KAJ2676740.1"/>
    <property type="molecule type" value="Genomic_DNA"/>
</dbReference>
<keyword evidence="2 4" id="KW-0862">Zinc</keyword>
<reference evidence="7" key="1">
    <citation type="submission" date="2022-07" db="EMBL/GenBank/DDBJ databases">
        <title>Phylogenomic reconstructions and comparative analyses of Kickxellomycotina fungi.</title>
        <authorList>
            <person name="Reynolds N.K."/>
            <person name="Stajich J.E."/>
            <person name="Barry K."/>
            <person name="Grigoriev I.V."/>
            <person name="Crous P."/>
            <person name="Smith M.E."/>
        </authorList>
    </citation>
    <scope>NUCLEOTIDE SEQUENCE</scope>
    <source>
        <strain evidence="7">NRRL 3115</strain>
    </source>
</reference>
<feature type="region of interest" description="Disordered" evidence="5">
    <location>
        <begin position="1734"/>
        <end position="1836"/>
    </location>
</feature>
<evidence type="ECO:0000256" key="3">
    <source>
        <dbReference type="ARBA" id="ARBA00023038"/>
    </source>
</evidence>
<accession>A0A9W8G744</accession>
<dbReference type="Proteomes" id="UP001151518">
    <property type="component" value="Unassembled WGS sequence"/>
</dbReference>
<feature type="compositionally biased region" description="Low complexity" evidence="5">
    <location>
        <begin position="883"/>
        <end position="893"/>
    </location>
</feature>
<proteinExistence type="predicted"/>
<feature type="domain" description="LIM zinc-binding" evidence="6">
    <location>
        <begin position="1584"/>
        <end position="1644"/>
    </location>
</feature>
<feature type="region of interest" description="Disordered" evidence="5">
    <location>
        <begin position="1457"/>
        <end position="1479"/>
    </location>
</feature>
<feature type="compositionally biased region" description="Polar residues" evidence="5">
    <location>
        <begin position="1751"/>
        <end position="1769"/>
    </location>
</feature>
<feature type="compositionally biased region" description="Basic and acidic residues" evidence="5">
    <location>
        <begin position="570"/>
        <end position="582"/>
    </location>
</feature>
<sequence length="1964" mass="212344">MVDSDGFAVVDTAKDHNGSQEHRIMRGLPFKYDIRVTGDLYADSRDNGATTKVSVKIVGNEDGDVVVQQDDSFDDHDSQTSNMESEPRTPQLISRRIRDGGLELHIRALPIRPKTSAPATISGGGASDNGSSGDEVARKTESRTSEAPSRLRTIASYSSVGTTRASTRMSEFGRSRLSSSGHSFMELRPAFEDASVMSDPECAHDDRINTLQSIDMRASPVLVGGGGRVYMESRPRSSSMTKMEDKSTMTTWRGIPDDKRSRNPSRASLATSTTTVNPEEGVETRISSPALSVLRGGGPLRPADDAGVFSAFNGPPVAPPEHRTGNRNGTRGRSFSRDKYALRPRRASKEKVNYRERAERLLTQYFPEELLRKYLDELRRRYRFMGSSGMTSSEILKLIEETTADSQLKEQLRASIEELVKTPLSDASFSDHEQTVSSSPSQRHYLSIRETELRDVLDRTSVSPVPKGVRATTSTGLLVGGGMSSDPISPSSRNFGTITSDNMSIAASVMPTESIRNGKTDSIASSPRIKPVNAGVDLAEIPEAEETPAAELTEEDDFQPQTPLSDVEMTSDHEKKDAKEAPKASNSSHRPYSKSDQSNAQGSNAHSGPQPESRTLDPNYWEDGDKYKMRPPDMRQAFTILKSQPIHIREMSSTDIQFRSPFSRRHEAPKSDASAQKPTRNDSASPGSRAGNSFHAANSFAEKHPTESKVAKAVSELEEVLRRTEAETIAGIESDFNEQSSSSRCYTGQRTDNDAASVVSHDSLVGGGASSRSASASTRISTMESKLDGMRPDSVGKISASQSTIRTDVLLKPGIEFGDADKIESEDTDKEEEEEAAVPVGHGAVNESTISLPMKLDDMPPELASVLRRTGGVGDTKIKRTKSPTSPTSLLSRAGTAARSERDVRLVASRTSSAKASEPAAPSQRSSIRSAATSVAQSTAAPNRSLTELDIVMGRTGGTISRSADSSRASTPSSGGVLRGGSGTPGSPSVANDSENELASVMRRTSGYAPSVSSYAPSIASDNGRPDSSTSDLKSVRAAEAQRRPASTATSLRSNIKMPADGYSSPLPAPRSATRSSAYSARSPAGSVAGSGAKPAAAYASSPLRGPAYQPSVRSTTSPERASQYSRGQQQQYRPQQQQEQQEQQEQESGQRSPSPLLYRLPTPVFGRFPSPPAHIRNRAKANSQEQENGAGPQGDNVQQQEQPGSSRGRPHSHSVGQDVSSTPNRQYPEEPVIDRLDLETGSLASRRSRPRQGSEFGSASTLMSGGASEGFNLPKVVEEDIDSLASYPNSSRSRSPAVLVGGGRVDSDAAASETRAPSTLRGGGRLHPAFTNSDPSAPSKRCETGCCGVCGQGVEKDDIVVRPQVMHASCLRCEACDCLLTSSTFRAVDGHVYCEKDYKKYFVNREGTHSSPNPKVVAVRPGVSDKKFEEMNRAIMESFTSVDDFLAHMRQLREKHDRKDGELAKASSGDQSQVRRAGDVGVDRQTHYEREQVTSPSGTPWITERVVDKKVKTKVLEKRYPASAIDPCETPASIKSRLSAPAAVHANESKTLIGGGGRPASNASRPSTSLLNDTTSLNGWDHPLCPVCNAVVYLNDRVTHEGYGYHKACMRCRQCSQVVPVTSAIRIKGAIYCKKHGNDLLRRRSILMRKKSTMGRRSRHNRRRSGVSRERFTVESGDAVPAVPPVPDMPMFSSGNGNSSNLPVPSIPHESGAPRRVTTALRHFLEAAAEQIENNSLMPVTPEPIGRSMTGPSTPVSQQPRATSISSEQQRRPLPVPKPKPGQLDYQAQKQQQKQQQEQVQQRPPYSLPSSPPQSPPPSGQRTGSRSIFSGSRDSLYDPNVVNALRQEAQRQINGSQASISGSRHSSASSHDMSHRMLSPCGPSIVDILHFGSNSRQDQMNASSQFDPFADSHEQLSGGGFASPQGRIGGAFSPNAQLDNLERRFRNANFRPPWALKSQTMFE</sequence>
<feature type="region of interest" description="Disordered" evidence="5">
    <location>
        <begin position="464"/>
        <end position="496"/>
    </location>
</feature>
<feature type="compositionally biased region" description="Low complexity" evidence="5">
    <location>
        <begin position="1064"/>
        <end position="1103"/>
    </location>
</feature>
<keyword evidence="1 4" id="KW-0479">Metal-binding</keyword>
<feature type="region of interest" description="Disordered" evidence="5">
    <location>
        <begin position="110"/>
        <end position="150"/>
    </location>
</feature>
<feature type="region of interest" description="Disordered" evidence="5">
    <location>
        <begin position="650"/>
        <end position="694"/>
    </location>
</feature>
<feature type="compositionally biased region" description="Low complexity" evidence="5">
    <location>
        <begin position="912"/>
        <end position="923"/>
    </location>
</feature>
<feature type="compositionally biased region" description="Low complexity" evidence="5">
    <location>
        <begin position="930"/>
        <end position="941"/>
    </location>
</feature>
<feature type="compositionally biased region" description="Polar residues" evidence="5">
    <location>
        <begin position="1694"/>
        <end position="1704"/>
    </location>
</feature>
<evidence type="ECO:0000256" key="5">
    <source>
        <dbReference type="SAM" id="MobiDB-lite"/>
    </source>
</evidence>
<feature type="region of interest" description="Disordered" evidence="5">
    <location>
        <begin position="548"/>
        <end position="630"/>
    </location>
</feature>
<feature type="region of interest" description="Disordered" evidence="5">
    <location>
        <begin position="232"/>
        <end position="284"/>
    </location>
</feature>
<feature type="compositionally biased region" description="Polar residues" evidence="5">
    <location>
        <begin position="486"/>
        <end position="496"/>
    </location>
</feature>
<dbReference type="PANTHER" id="PTHR24206">
    <property type="entry name" value="OS06G0237300 PROTEIN"/>
    <property type="match status" value="1"/>
</dbReference>
<evidence type="ECO:0000256" key="4">
    <source>
        <dbReference type="PROSITE-ProRule" id="PRU00125"/>
    </source>
</evidence>
<feature type="compositionally biased region" description="Low complexity" evidence="5">
    <location>
        <begin position="961"/>
        <end position="974"/>
    </location>
</feature>